<evidence type="ECO:0000313" key="2">
    <source>
        <dbReference type="Proteomes" id="UP000006322"/>
    </source>
</evidence>
<dbReference type="Proteomes" id="UP000006322">
    <property type="component" value="Unassembled WGS sequence"/>
</dbReference>
<evidence type="ECO:0000313" key="1">
    <source>
        <dbReference type="EMBL" id="GAC34757.1"/>
    </source>
</evidence>
<dbReference type="AlphaFoldDB" id="K6ZWY0"/>
<gene>
    <name evidence="1" type="ORF">GPLA_3877</name>
</gene>
<proteinExistence type="predicted"/>
<comment type="caution">
    <text evidence="1">The sequence shown here is derived from an EMBL/GenBank/DDBJ whole genome shotgun (WGS) entry which is preliminary data.</text>
</comment>
<sequence>MAYDEVMHRIHSALHVVTDLTVHIIRYHQPHAIRIAANSKYYFMIAAQVQPVVHCLDPG</sequence>
<dbReference type="EMBL" id="BAER01000115">
    <property type="protein sequence ID" value="GAC34757.1"/>
    <property type="molecule type" value="Genomic_DNA"/>
</dbReference>
<keyword evidence="2" id="KW-1185">Reference proteome</keyword>
<name>K6ZWY0_9ALTE</name>
<organism evidence="1 2">
    <name type="scientific">Paraglaciecola polaris LMG 21857</name>
    <dbReference type="NCBI Taxonomy" id="1129793"/>
    <lineage>
        <taxon>Bacteria</taxon>
        <taxon>Pseudomonadati</taxon>
        <taxon>Pseudomonadota</taxon>
        <taxon>Gammaproteobacteria</taxon>
        <taxon>Alteromonadales</taxon>
        <taxon>Alteromonadaceae</taxon>
        <taxon>Paraglaciecola</taxon>
    </lineage>
</organism>
<accession>K6ZWY0</accession>
<protein>
    <submittedName>
        <fullName evidence="1">Uncharacterized protein</fullName>
    </submittedName>
</protein>
<reference evidence="2" key="1">
    <citation type="journal article" date="2014" name="Environ. Microbiol.">
        <title>Comparative genomics of the marine bacterial genus Glaciecola reveals the high degree of genomic diversity and genomic characteristic for cold adaptation.</title>
        <authorList>
            <person name="Qin Q.L."/>
            <person name="Xie B.B."/>
            <person name="Yu Y."/>
            <person name="Shu Y.L."/>
            <person name="Rong J.C."/>
            <person name="Zhang Y.J."/>
            <person name="Zhao D.L."/>
            <person name="Chen X.L."/>
            <person name="Zhang X.Y."/>
            <person name="Chen B."/>
            <person name="Zhou B.C."/>
            <person name="Zhang Y.Z."/>
        </authorList>
    </citation>
    <scope>NUCLEOTIDE SEQUENCE [LARGE SCALE GENOMIC DNA]</scope>
    <source>
        <strain evidence="2">LMG 21857</strain>
    </source>
</reference>